<dbReference type="RefSeq" id="WP_039364686.1">
    <property type="nucleotide sequence ID" value="NZ_AP018358.1"/>
</dbReference>
<evidence type="ECO:0008006" key="7">
    <source>
        <dbReference type="Google" id="ProtNLM"/>
    </source>
</evidence>
<accession>A0A1E3FSL1</accession>
<reference evidence="3 6" key="3">
    <citation type="submission" date="2021-12" db="EMBL/GenBank/DDBJ databases">
        <title>Genomic and phenotypic characterization of three Burkholderia contaminans isolates recovered from different sources.</title>
        <authorList>
            <person name="Lopez De Volder A."/>
            <person name="Fan Y."/>
            <person name="Nunvar J."/>
            <person name="Herrera T."/>
            <person name="Timp W."/>
            <person name="Degrossi J."/>
        </authorList>
    </citation>
    <scope>NUCLEOTIDE SEQUENCE [LARGE SCALE GENOMIC DNA]</scope>
    <source>
        <strain evidence="3 6">LMG 23361</strain>
    </source>
</reference>
<reference evidence="2 5" key="2">
    <citation type="submission" date="2021-03" db="EMBL/GenBank/DDBJ databases">
        <title>Clinical course, treatment and visual outcome of an outbreak of Burkholderia contaminans endophthalmitis following cataract surgery.</title>
        <authorList>
            <person name="Lind C."/>
            <person name="Olsen K."/>
            <person name="Angelsen N.K."/>
            <person name="Krefting E.A."/>
            <person name="Fossen K."/>
            <person name="Gravningen K."/>
            <person name="Depoorter E."/>
            <person name="Vandamme P."/>
            <person name="Bertelsen G."/>
        </authorList>
    </citation>
    <scope>NUCLEOTIDE SEQUENCE [LARGE SCALE GENOMIC DNA]</scope>
    <source>
        <strain evidence="2 5">51242556</strain>
    </source>
</reference>
<dbReference type="AlphaFoldDB" id="A0A1E3FSL1"/>
<evidence type="ECO:0000313" key="6">
    <source>
        <dbReference type="Proteomes" id="UP001220209"/>
    </source>
</evidence>
<evidence type="ECO:0000313" key="1">
    <source>
        <dbReference type="EMBL" id="MBK1934338.1"/>
    </source>
</evidence>
<proteinExistence type="predicted"/>
<protein>
    <recommendedName>
        <fullName evidence="7">Protein phosphatase 2C domain-containing protein</fullName>
    </recommendedName>
</protein>
<name>A0A1E3FSL1_9BURK</name>
<organism evidence="1 4">
    <name type="scientific">Burkholderia contaminans</name>
    <dbReference type="NCBI Taxonomy" id="488447"/>
    <lineage>
        <taxon>Bacteria</taxon>
        <taxon>Pseudomonadati</taxon>
        <taxon>Pseudomonadota</taxon>
        <taxon>Betaproteobacteria</taxon>
        <taxon>Burkholderiales</taxon>
        <taxon>Burkholderiaceae</taxon>
        <taxon>Burkholderia</taxon>
        <taxon>Burkholderia cepacia complex</taxon>
    </lineage>
</organism>
<evidence type="ECO:0000313" key="3">
    <source>
        <dbReference type="EMBL" id="WFN17332.1"/>
    </source>
</evidence>
<reference evidence="1" key="1">
    <citation type="submission" date="2021-01" db="EMBL/GenBank/DDBJ databases">
        <title>Outbreak of Burkholderia contaminns endophthalmitis traced to a clinical ventilation system.</title>
        <authorList>
            <person name="Lipuma J."/>
            <person name="Spilker T."/>
            <person name="Kratholm J."/>
        </authorList>
    </citation>
    <scope>NUCLEOTIDE SEQUENCE</scope>
    <source>
        <strain evidence="1">HI4954</strain>
    </source>
</reference>
<dbReference type="SUPFAM" id="SSF81606">
    <property type="entry name" value="PP2C-like"/>
    <property type="match status" value="1"/>
</dbReference>
<sequence>MKRAFAGSVPKEFSNPEANEDVLAFSDDGRRFALSDGASDSFNSKLWANLLANKYLDEPGLSEEWIGKALADYAVAHDFASMSWSKQAAFERGSFATLLGGEFFPEHHAVELLAVGDSVALLLDAGELVCAWPLDAPERFQERPSLLSTVARHNDFLASGDFRTRHVKIIHPAELGAPRLLCLTDALGEWALRSLRDKDSGIVDLLSLQSEEQLAELVLRERAAKRMRIDDSTLLVLSFEREERDGLPVS</sequence>
<evidence type="ECO:0000313" key="4">
    <source>
        <dbReference type="Proteomes" id="UP000611459"/>
    </source>
</evidence>
<dbReference type="EMBL" id="JAGEMX010000016">
    <property type="protein sequence ID" value="MBO1834085.1"/>
    <property type="molecule type" value="Genomic_DNA"/>
</dbReference>
<dbReference type="OrthoDB" id="6002717at2"/>
<dbReference type="Proteomes" id="UP000664048">
    <property type="component" value="Unassembled WGS sequence"/>
</dbReference>
<dbReference type="InterPro" id="IPR036457">
    <property type="entry name" value="PPM-type-like_dom_sf"/>
</dbReference>
<gene>
    <name evidence="2" type="ORF">J4M89_32350</name>
    <name evidence="1" type="ORF">JIN94_31105</name>
    <name evidence="3" type="ORF">LXE91_16900</name>
</gene>
<dbReference type="Proteomes" id="UP000611459">
    <property type="component" value="Unassembled WGS sequence"/>
</dbReference>
<evidence type="ECO:0000313" key="5">
    <source>
        <dbReference type="Proteomes" id="UP000664048"/>
    </source>
</evidence>
<evidence type="ECO:0000313" key="2">
    <source>
        <dbReference type="EMBL" id="MBO1834085.1"/>
    </source>
</evidence>
<dbReference type="Proteomes" id="UP001220209">
    <property type="component" value="Chromosome 1"/>
</dbReference>
<dbReference type="EMBL" id="JAENIB010000019">
    <property type="protein sequence ID" value="MBK1934338.1"/>
    <property type="molecule type" value="Genomic_DNA"/>
</dbReference>
<dbReference type="EMBL" id="CP090640">
    <property type="protein sequence ID" value="WFN17332.1"/>
    <property type="molecule type" value="Genomic_DNA"/>
</dbReference>
<dbReference type="GeneID" id="93191507"/>
<keyword evidence="5" id="KW-1185">Reference proteome</keyword>